<reference evidence="2 3" key="1">
    <citation type="submission" date="2024-08" db="EMBL/GenBank/DDBJ databases">
        <authorList>
            <person name="Cucini C."/>
            <person name="Frati F."/>
        </authorList>
    </citation>
    <scope>NUCLEOTIDE SEQUENCE [LARGE SCALE GENOMIC DNA]</scope>
</reference>
<dbReference type="InterPro" id="IPR020864">
    <property type="entry name" value="MACPF"/>
</dbReference>
<organism evidence="2 3">
    <name type="scientific">Orchesella dallaii</name>
    <dbReference type="NCBI Taxonomy" id="48710"/>
    <lineage>
        <taxon>Eukaryota</taxon>
        <taxon>Metazoa</taxon>
        <taxon>Ecdysozoa</taxon>
        <taxon>Arthropoda</taxon>
        <taxon>Hexapoda</taxon>
        <taxon>Collembola</taxon>
        <taxon>Entomobryomorpha</taxon>
        <taxon>Entomobryoidea</taxon>
        <taxon>Orchesellidae</taxon>
        <taxon>Orchesellinae</taxon>
        <taxon>Orchesella</taxon>
    </lineage>
</organism>
<sequence>MAYFVKLSVFKTERVVIILFAYLVIIQISRCDLENPNSEKKTCAILYSEDKGKGSKIKISEEKIKIPDVQQGVSSCTGSIKVSLGCKMKMCNAPHLGGTCETLEQGNYYQSNLSKVFEGRLGFVECTCSQVSNEKCMCSDIFMKKSSCARAYLEGGLDNNDTEYFPDDFVGKVKALTLRKGCNLTLYSGEDLEGTVEIISSEVIEGYKGLFKSFECQCNDAEYVPRVKQQISPPTYYPVSINIPSDKDELIRLMKIVGFKHHPGLQASFQSYKNKRSSKNAYVLLLGISGSGKTSFINSLLGVPHKPSLTTAEIQEHRIKIPVDELGIGNSELRIIDTPGILGYKSAERDSKFLASLDSYLSTHEDLKTKIPNVVLIFHQFYESAFRGDCHTFPKMLKGYKSLLERISDKNYSNVIFVFSMYCSETKWLQLNPTPRLNDFKLAIENHFQFPRPSILVVAENRGKDQELPMIDGYYRLPNKELYPKNLIDKMLLVAQNGQDLIGYSILQTAFKDVDFEFLKLEKVSYPIATNASEEADHYLRKLLNLCHSKILDVTQPRFPNNPIAGFGYHLFNDTQLPTSPFKQGNPLQSDIGFMIPHFLNSKLARSSVTNFLVFDTQEKYIEHRLSSLGLQGNIHQYHKYQGELKPGCNIKNISFKNDSCTLRFTRNFKLFQFILNDERDFTNEFLETVYQLPLYSEDDSESVEEWKQFFNMYGTHVVHSVYGGGAIQIELNSDTKCNTEIGHALLDMIYFMEEMSFLVEGQDNGSIKRLFRDGISYSLTFLGGDSQFSVRNSTEISVDNAAILLSRWKESLRTNPVALQESEMKLIPLSQVVEGLGKGFSSEIQKATNLHFKTSIKLLKGNEKASGMTGGEMNFIQKTVADSKNLWEKIHEVFQYTPNQQLEDFSMIMEKLFLDRVRGNEQGVNVNITNKIKEFVEERQQTEYLFERLGYRLRNAQ</sequence>
<accession>A0ABP1RYJ4</accession>
<gene>
    <name evidence="2" type="ORF">ODALV1_LOCUS27669</name>
</gene>
<dbReference type="Gene3D" id="3.40.50.300">
    <property type="entry name" value="P-loop containing nucleotide triphosphate hydrolases"/>
    <property type="match status" value="1"/>
</dbReference>
<evidence type="ECO:0000313" key="2">
    <source>
        <dbReference type="EMBL" id="CAL8139062.1"/>
    </source>
</evidence>
<dbReference type="CDD" id="cd00882">
    <property type="entry name" value="Ras_like_GTPase"/>
    <property type="match status" value="1"/>
</dbReference>
<dbReference type="SUPFAM" id="SSF49695">
    <property type="entry name" value="gamma-Crystallin-like"/>
    <property type="match status" value="1"/>
</dbReference>
<dbReference type="InterPro" id="IPR027417">
    <property type="entry name" value="P-loop_NTPase"/>
</dbReference>
<keyword evidence="3" id="KW-1185">Reference proteome</keyword>
<feature type="domain" description="MACPF" evidence="1">
    <location>
        <begin position="548"/>
        <end position="864"/>
    </location>
</feature>
<dbReference type="Pfam" id="PF01926">
    <property type="entry name" value="MMR_HSR1"/>
    <property type="match status" value="1"/>
</dbReference>
<evidence type="ECO:0000259" key="1">
    <source>
        <dbReference type="PROSITE" id="PS51412"/>
    </source>
</evidence>
<evidence type="ECO:0000313" key="3">
    <source>
        <dbReference type="Proteomes" id="UP001642540"/>
    </source>
</evidence>
<dbReference type="InterPro" id="IPR006073">
    <property type="entry name" value="GTP-bd"/>
</dbReference>
<dbReference type="Gene3D" id="2.60.20.10">
    <property type="entry name" value="Crystallins"/>
    <property type="match status" value="1"/>
</dbReference>
<protein>
    <recommendedName>
        <fullName evidence="1">MACPF domain-containing protein</fullName>
    </recommendedName>
</protein>
<dbReference type="Pfam" id="PF01823">
    <property type="entry name" value="MACPF"/>
    <property type="match status" value="1"/>
</dbReference>
<dbReference type="InterPro" id="IPR011024">
    <property type="entry name" value="G_crystallin-like"/>
</dbReference>
<proteinExistence type="predicted"/>
<name>A0ABP1RYJ4_9HEXA</name>
<dbReference type="Proteomes" id="UP001642540">
    <property type="component" value="Unassembled WGS sequence"/>
</dbReference>
<comment type="caution">
    <text evidence="2">The sequence shown here is derived from an EMBL/GenBank/DDBJ whole genome shotgun (WGS) entry which is preliminary data.</text>
</comment>
<dbReference type="PROSITE" id="PS51412">
    <property type="entry name" value="MACPF_2"/>
    <property type="match status" value="1"/>
</dbReference>
<dbReference type="SUPFAM" id="SSF52540">
    <property type="entry name" value="P-loop containing nucleoside triphosphate hydrolases"/>
    <property type="match status" value="1"/>
</dbReference>
<dbReference type="EMBL" id="CAXLJM020000124">
    <property type="protein sequence ID" value="CAL8139062.1"/>
    <property type="molecule type" value="Genomic_DNA"/>
</dbReference>